<reference evidence="1" key="1">
    <citation type="submission" date="2021-02" db="EMBL/GenBank/DDBJ databases">
        <authorList>
            <person name="Nowell W R."/>
        </authorList>
    </citation>
    <scope>NUCLEOTIDE SEQUENCE</scope>
</reference>
<dbReference type="AlphaFoldDB" id="A0A815MUF4"/>
<proteinExistence type="predicted"/>
<sequence length="525" mass="60875">MKNINIQTSIISNINNSQNFTISTKSLTNETNKYNLSFTNSTLVYSNKTLETKVQCIGSLFNQSCLFKNLYYVDNTFTILIVKGSYLPEYSTQTDAFNLWPTQPNKREFDSYNHLQIFVRNITNARRIPYVTLYFGQLWLHNIGHALFDGLYPAYVALIRFSPRHLHPFRILADIGECQDCWSEDVYSRFGGLGIIKQFVLNKLSKGRWFVFDEIIMGSGTLCQRCTQPNYQLPGGVELDGSRLFRDRMYQQHGFIHPIIRRKSSSEYRTSHDVLRAYFIDNKRFTESDRREINAAITEINNYTNSNINKTRLKWPLINVTYLDYDEVEGEDMSSIQINTTLVDSRPPTYELIENDFIAQLKVLREMDIHITGPGTGQMYQTFLSDGSVSINVGGLRIWQLNKTELKFTSYMEQYMTSGTPYIKGLYYPINERAKGIKKDEVIKLIRQAGQLILQGFSLPVEPRENLAPDGQLFVEMCEKDKEFCSLVTKRSPDKQFKCLEIWAEDFVQEYKQWNDGGFVDNDSP</sequence>
<name>A0A815MUF4_9BILA</name>
<dbReference type="EMBL" id="CAJNON010001115">
    <property type="protein sequence ID" value="CAF1429730.1"/>
    <property type="molecule type" value="Genomic_DNA"/>
</dbReference>
<evidence type="ECO:0000313" key="1">
    <source>
        <dbReference type="EMBL" id="CAF1429730.1"/>
    </source>
</evidence>
<protein>
    <submittedName>
        <fullName evidence="1">Uncharacterized protein</fullName>
    </submittedName>
</protein>
<evidence type="ECO:0000313" key="2">
    <source>
        <dbReference type="Proteomes" id="UP000663891"/>
    </source>
</evidence>
<dbReference type="Proteomes" id="UP000663891">
    <property type="component" value="Unassembled WGS sequence"/>
</dbReference>
<dbReference type="OrthoDB" id="9977624at2759"/>
<gene>
    <name evidence="1" type="ORF">VCS650_LOCUS38227</name>
</gene>
<comment type="caution">
    <text evidence="1">The sequence shown here is derived from an EMBL/GenBank/DDBJ whole genome shotgun (WGS) entry which is preliminary data.</text>
</comment>
<organism evidence="1 2">
    <name type="scientific">Adineta steineri</name>
    <dbReference type="NCBI Taxonomy" id="433720"/>
    <lineage>
        <taxon>Eukaryota</taxon>
        <taxon>Metazoa</taxon>
        <taxon>Spiralia</taxon>
        <taxon>Gnathifera</taxon>
        <taxon>Rotifera</taxon>
        <taxon>Eurotatoria</taxon>
        <taxon>Bdelloidea</taxon>
        <taxon>Adinetida</taxon>
        <taxon>Adinetidae</taxon>
        <taxon>Adineta</taxon>
    </lineage>
</organism>
<accession>A0A815MUF4</accession>